<evidence type="ECO:0000256" key="2">
    <source>
        <dbReference type="SAM" id="Phobius"/>
    </source>
</evidence>
<dbReference type="EMBL" id="BLLH01000011">
    <property type="protein sequence ID" value="GFH41259.1"/>
    <property type="molecule type" value="Genomic_DNA"/>
</dbReference>
<organism evidence="3 4">
    <name type="scientific">Pseudolactococcus insecticola</name>
    <dbReference type="NCBI Taxonomy" id="2709158"/>
    <lineage>
        <taxon>Bacteria</taxon>
        <taxon>Bacillati</taxon>
        <taxon>Bacillota</taxon>
        <taxon>Bacilli</taxon>
        <taxon>Lactobacillales</taxon>
        <taxon>Streptococcaceae</taxon>
        <taxon>Pseudolactococcus</taxon>
    </lineage>
</organism>
<feature type="transmembrane region" description="Helical" evidence="2">
    <location>
        <begin position="15"/>
        <end position="35"/>
    </location>
</feature>
<dbReference type="Proteomes" id="UP000475928">
    <property type="component" value="Unassembled WGS sequence"/>
</dbReference>
<dbReference type="AlphaFoldDB" id="A0A6A0B754"/>
<comment type="caution">
    <text evidence="3">The sequence shown here is derived from an EMBL/GenBank/DDBJ whole genome shotgun (WGS) entry which is preliminary data.</text>
</comment>
<gene>
    <name evidence="3" type="ORF">Hs20B_16570</name>
</gene>
<keyword evidence="2" id="KW-0472">Membrane</keyword>
<evidence type="ECO:0000256" key="1">
    <source>
        <dbReference type="SAM" id="MobiDB-lite"/>
    </source>
</evidence>
<evidence type="ECO:0000313" key="3">
    <source>
        <dbReference type="EMBL" id="GFH41259.1"/>
    </source>
</evidence>
<feature type="region of interest" description="Disordered" evidence="1">
    <location>
        <begin position="128"/>
        <end position="153"/>
    </location>
</feature>
<reference evidence="3 4" key="1">
    <citation type="submission" date="2020-02" db="EMBL/GenBank/DDBJ databases">
        <title>Draft genome sequence of Lactococcus sp. Hs20B0-1.</title>
        <authorList>
            <person name="Noda S."/>
            <person name="Yuki M."/>
            <person name="Ohkuma M."/>
        </authorList>
    </citation>
    <scope>NUCLEOTIDE SEQUENCE [LARGE SCALE GENOMIC DNA]</scope>
    <source>
        <strain evidence="3 4">Hs20B0-1</strain>
    </source>
</reference>
<keyword evidence="2" id="KW-1133">Transmembrane helix</keyword>
<evidence type="ECO:0000313" key="4">
    <source>
        <dbReference type="Proteomes" id="UP000475928"/>
    </source>
</evidence>
<keyword evidence="4" id="KW-1185">Reference proteome</keyword>
<protein>
    <submittedName>
        <fullName evidence="3">Uncharacterized protein</fullName>
    </submittedName>
</protein>
<name>A0A6A0B754_9LACT</name>
<feature type="compositionally biased region" description="Low complexity" evidence="1">
    <location>
        <begin position="142"/>
        <end position="153"/>
    </location>
</feature>
<proteinExistence type="predicted"/>
<sequence length="300" mass="32132">MSILNRKNKTNKKVFTRYAVVVLPLSIITICGPLYGHEKSQEKMSAVHAREIKAERVSQRKLADTYVYLAQKSDYKEKLLSYNMEVAEKQAQVAKQVQTAKQAQAAKQVQAVKLAQTAKHAQTTTQAANQVQAEENSVPLESSQTTNATNTVTSSATQATQKVIIPNTGKAIVSGASASAVTQYSHTENGHYEGQYYNINASQPTIVKTSGGTTVSGTISRLNSIGLEKGSIVLNYNLNFDGNGNYVSGEVNSSGYVSASINLASGQNYTGQTTNFISTSGGHAGSGSYIYPIIATMSLR</sequence>
<keyword evidence="2" id="KW-0812">Transmembrane</keyword>
<accession>A0A6A0B754</accession>